<feature type="domain" description="Glycosyl transferase family 1" evidence="1">
    <location>
        <begin position="197"/>
        <end position="358"/>
    </location>
</feature>
<organism evidence="2 3">
    <name type="scientific">Pseudomonas savastanoi</name>
    <name type="common">Pseudomonas syringae pv. savastanoi</name>
    <dbReference type="NCBI Taxonomy" id="29438"/>
    <lineage>
        <taxon>Bacteria</taxon>
        <taxon>Pseudomonadati</taxon>
        <taxon>Pseudomonadota</taxon>
        <taxon>Gammaproteobacteria</taxon>
        <taxon>Pseudomonadales</taxon>
        <taxon>Pseudomonadaceae</taxon>
        <taxon>Pseudomonas</taxon>
    </lineage>
</organism>
<dbReference type="Pfam" id="PF00534">
    <property type="entry name" value="Glycos_transf_1"/>
    <property type="match status" value="1"/>
</dbReference>
<dbReference type="AlphaFoldDB" id="A0A3M5FUK6"/>
<evidence type="ECO:0000313" key="2">
    <source>
        <dbReference type="EMBL" id="RMS78066.1"/>
    </source>
</evidence>
<comment type="caution">
    <text evidence="2">The sequence shown here is derived from an EMBL/GenBank/DDBJ whole genome shotgun (WGS) entry which is preliminary data.</text>
</comment>
<protein>
    <recommendedName>
        <fullName evidence="1">Glycosyl transferase family 1 domain-containing protein</fullName>
    </recommendedName>
</protein>
<evidence type="ECO:0000259" key="1">
    <source>
        <dbReference type="Pfam" id="PF00534"/>
    </source>
</evidence>
<accession>A0A3M5FUK6</accession>
<name>A0A3M5FUK6_PSESS</name>
<sequence>MLFVSDNPKNQEWYNKAGNVFSSILLYLMETPAMPCTLPQTYEIGSLGTGMGTWAQQVIELRSTGPNALTVETLRELNGVYEASKNKSSGWSTTVDIVRDVLSVYAEKTVAWAVSGDDIDFAKMREEKTTVYFSVTEGNLKKYGPLMNQFLKRMDRILVASPNYLRTSETLKPFADKTVVVPYGLDQSAYPLVPTQKRAEWQQRMPARFFLFVGVLRYYKGLHTLLSALEGVDYPVVILGGGPQEAELKAQAEKLQLRNVLFLGRLDDEDKACLLQMCYALVFPSHLRSEAFGISLLEASMYGKPMISCEIGTGTTYVNIDEETGLAVPPENPLALREAMRRLWEAPDEASGFGENAFARFQQLFTAERMCASTVQVYQDLLK</sequence>
<dbReference type="SUPFAM" id="SSF53756">
    <property type="entry name" value="UDP-Glycosyltransferase/glycogen phosphorylase"/>
    <property type="match status" value="1"/>
</dbReference>
<gene>
    <name evidence="2" type="ORF">ALP60_200127</name>
</gene>
<dbReference type="Pfam" id="PF02534">
    <property type="entry name" value="T4SS-DNA_transf"/>
    <property type="match status" value="1"/>
</dbReference>
<dbReference type="InterPro" id="IPR001296">
    <property type="entry name" value="Glyco_trans_1"/>
</dbReference>
<dbReference type="PANTHER" id="PTHR12526:SF627">
    <property type="entry name" value="D-RHAMNOSYLTRANSFERASE WBPZ"/>
    <property type="match status" value="1"/>
</dbReference>
<dbReference type="GO" id="GO:0016020">
    <property type="term" value="C:membrane"/>
    <property type="evidence" value="ECO:0007669"/>
    <property type="project" value="InterPro"/>
</dbReference>
<dbReference type="EMBL" id="RBSV01000288">
    <property type="protein sequence ID" value="RMS78066.1"/>
    <property type="molecule type" value="Genomic_DNA"/>
</dbReference>
<reference evidence="2 3" key="1">
    <citation type="submission" date="2018-08" db="EMBL/GenBank/DDBJ databases">
        <title>Recombination of ecologically and evolutionarily significant loci maintains genetic cohesion in the Pseudomonas syringae species complex.</title>
        <authorList>
            <person name="Dillon M."/>
            <person name="Thakur S."/>
            <person name="Almeida R.N.D."/>
            <person name="Weir B.S."/>
            <person name="Guttman D.S."/>
        </authorList>
    </citation>
    <scope>NUCLEOTIDE SEQUENCE [LARGE SCALE GENOMIC DNA]</scope>
    <source>
        <strain evidence="2 3">ICMP 13927</strain>
    </source>
</reference>
<dbReference type="Proteomes" id="UP000268887">
    <property type="component" value="Unassembled WGS sequence"/>
</dbReference>
<dbReference type="PANTHER" id="PTHR12526">
    <property type="entry name" value="GLYCOSYLTRANSFERASE"/>
    <property type="match status" value="1"/>
</dbReference>
<dbReference type="Gene3D" id="3.40.50.2000">
    <property type="entry name" value="Glycogen Phosphorylase B"/>
    <property type="match status" value="2"/>
</dbReference>
<dbReference type="GO" id="GO:1901135">
    <property type="term" value="P:carbohydrate derivative metabolic process"/>
    <property type="evidence" value="ECO:0007669"/>
    <property type="project" value="UniProtKB-ARBA"/>
</dbReference>
<dbReference type="GO" id="GO:0016757">
    <property type="term" value="F:glycosyltransferase activity"/>
    <property type="evidence" value="ECO:0007669"/>
    <property type="project" value="InterPro"/>
</dbReference>
<evidence type="ECO:0000313" key="3">
    <source>
        <dbReference type="Proteomes" id="UP000268887"/>
    </source>
</evidence>
<proteinExistence type="predicted"/>
<dbReference type="InterPro" id="IPR003688">
    <property type="entry name" value="TraG/VirD4"/>
</dbReference>